<accession>A0ABU5W1J6</accession>
<dbReference type="SUPFAM" id="SSF53613">
    <property type="entry name" value="Ribokinase-like"/>
    <property type="match status" value="1"/>
</dbReference>
<dbReference type="PANTHER" id="PTHR43320:SF3">
    <property type="entry name" value="CARBOHYDRATE KINASE PFKB DOMAIN-CONTAINING PROTEIN"/>
    <property type="match status" value="1"/>
</dbReference>
<dbReference type="Pfam" id="PF00294">
    <property type="entry name" value="PfkB"/>
    <property type="match status" value="1"/>
</dbReference>
<dbReference type="PANTHER" id="PTHR43320">
    <property type="entry name" value="SUGAR KINASE"/>
    <property type="match status" value="1"/>
</dbReference>
<name>A0ABU5W1J6_9BACT</name>
<dbReference type="NCBIfam" id="NF011655">
    <property type="entry name" value="PRK15074.1"/>
    <property type="match status" value="1"/>
</dbReference>
<keyword evidence="6" id="KW-1185">Reference proteome</keyword>
<evidence type="ECO:0000256" key="1">
    <source>
        <dbReference type="ARBA" id="ARBA00010688"/>
    </source>
</evidence>
<dbReference type="InterPro" id="IPR046405">
    <property type="entry name" value="IngK"/>
</dbReference>
<dbReference type="GO" id="GO:0016301">
    <property type="term" value="F:kinase activity"/>
    <property type="evidence" value="ECO:0007669"/>
    <property type="project" value="UniProtKB-KW"/>
</dbReference>
<dbReference type="HAMAP" id="MF_02246">
    <property type="entry name" value="Gua_Ino_kinase"/>
    <property type="match status" value="1"/>
</dbReference>
<dbReference type="RefSeq" id="WP_323578408.1">
    <property type="nucleotide sequence ID" value="NZ_JAYGJQ010000003.1"/>
</dbReference>
<evidence type="ECO:0000256" key="3">
    <source>
        <dbReference type="ARBA" id="ARBA00022777"/>
    </source>
</evidence>
<dbReference type="InterPro" id="IPR011611">
    <property type="entry name" value="PfkB_dom"/>
</dbReference>
<evidence type="ECO:0000256" key="2">
    <source>
        <dbReference type="ARBA" id="ARBA00022679"/>
    </source>
</evidence>
<evidence type="ECO:0000313" key="5">
    <source>
        <dbReference type="EMBL" id="MEA9358130.1"/>
    </source>
</evidence>
<dbReference type="InterPro" id="IPR029056">
    <property type="entry name" value="Ribokinase-like"/>
</dbReference>
<dbReference type="EMBL" id="JAYGJQ010000003">
    <property type="protein sequence ID" value="MEA9358130.1"/>
    <property type="molecule type" value="Genomic_DNA"/>
</dbReference>
<proteinExistence type="inferred from homology"/>
<evidence type="ECO:0000259" key="4">
    <source>
        <dbReference type="Pfam" id="PF00294"/>
    </source>
</evidence>
<protein>
    <submittedName>
        <fullName evidence="5">Inosine/guanosine kinase</fullName>
    </submittedName>
</protein>
<keyword evidence="2" id="KW-0808">Transferase</keyword>
<comment type="similarity">
    <text evidence="1">Belongs to the carbohydrate kinase PfkB family.</text>
</comment>
<organism evidence="5 6">
    <name type="scientific">Bacteriovorax antarcticus</name>
    <dbReference type="NCBI Taxonomy" id="3088717"/>
    <lineage>
        <taxon>Bacteria</taxon>
        <taxon>Pseudomonadati</taxon>
        <taxon>Bdellovibrionota</taxon>
        <taxon>Bacteriovoracia</taxon>
        <taxon>Bacteriovoracales</taxon>
        <taxon>Bacteriovoracaceae</taxon>
        <taxon>Bacteriovorax</taxon>
    </lineage>
</organism>
<dbReference type="InterPro" id="IPR052700">
    <property type="entry name" value="Carb_kinase_PfkB-like"/>
</dbReference>
<gene>
    <name evidence="5" type="ORF">SHI21_17990</name>
</gene>
<evidence type="ECO:0000313" key="6">
    <source>
        <dbReference type="Proteomes" id="UP001302274"/>
    </source>
</evidence>
<feature type="domain" description="Carbohydrate kinase PfkB" evidence="4">
    <location>
        <begin position="70"/>
        <end position="298"/>
    </location>
</feature>
<dbReference type="Proteomes" id="UP001302274">
    <property type="component" value="Unassembled WGS sequence"/>
</dbReference>
<sequence>MKFPGKRKTKHYFPVTDSGRIPFDPDFSERGSVYIVGLDQLIVDIEANVTFEFLDKYKIAKGESMVLDDAIVEEIYRELKIEKAIVGEYAGGAIGNTLHNFSVLSDSRSVALGAISKNISVGDYAFKYICTTNSFVDFSFLKPVEGPMGRALCLLTPDRERSFLIGKGIMNELSPDYIPEEVIKSSSLVLVSAYSLRDENSSMYKANLKACEYAKKYNVPVVLSLGTSSLISSKREFFIDFIKENVSLCAMNEEEAQALVGETDPLLACEKVLEYTDMVLLTVGPRGLYVAAYSDEDFKRETKDLIHSKSLPEYNKYEYSRAILKADAKAPFKIYTHINPYMGGPGLIKNTNGAGDAALSALLHDIASNTYHRQVSPNSPKHNTRYLTYSSIHQVSKYCNRASFEVLKQNSPRLIKGLPNREESLEDAYWDK</sequence>
<dbReference type="Gene3D" id="3.40.1190.20">
    <property type="match status" value="1"/>
</dbReference>
<comment type="caution">
    <text evidence="5">The sequence shown here is derived from an EMBL/GenBank/DDBJ whole genome shotgun (WGS) entry which is preliminary data.</text>
</comment>
<reference evidence="5 6" key="1">
    <citation type="submission" date="2023-11" db="EMBL/GenBank/DDBJ databases">
        <title>A Novel Polar Bacteriovorax (B. antarcticus) Isolated from the Biocrust in Antarctica.</title>
        <authorList>
            <person name="Mun W."/>
            <person name="Choi S.Y."/>
            <person name="Mitchell R.J."/>
        </authorList>
    </citation>
    <scope>NUCLEOTIDE SEQUENCE [LARGE SCALE GENOMIC DNA]</scope>
    <source>
        <strain evidence="5 6">PP10</strain>
    </source>
</reference>
<keyword evidence="3 5" id="KW-0418">Kinase</keyword>